<dbReference type="Proteomes" id="UP000030693">
    <property type="component" value="Unassembled WGS sequence"/>
</dbReference>
<evidence type="ECO:0000256" key="2">
    <source>
        <dbReference type="ARBA" id="ARBA00023054"/>
    </source>
</evidence>
<evidence type="ECO:0000313" key="5">
    <source>
        <dbReference type="Proteomes" id="UP000030693"/>
    </source>
</evidence>
<accession>A0A058Z177</accession>
<dbReference type="PANTHER" id="PTHR31305:SF2">
    <property type="entry name" value="SNARE-ASSOCIATED PROTEIN SNAPIN"/>
    <property type="match status" value="1"/>
</dbReference>
<organism evidence="4">
    <name type="scientific">Fonticula alba</name>
    <name type="common">Slime mold</name>
    <dbReference type="NCBI Taxonomy" id="691883"/>
    <lineage>
        <taxon>Eukaryota</taxon>
        <taxon>Rotosphaerida</taxon>
        <taxon>Fonticulaceae</taxon>
        <taxon>Fonticula</taxon>
    </lineage>
</organism>
<dbReference type="InterPro" id="IPR028119">
    <property type="entry name" value="Snapin/Pallidin/Snn1"/>
</dbReference>
<dbReference type="GO" id="GO:0032418">
    <property type="term" value="P:lysosome localization"/>
    <property type="evidence" value="ECO:0007669"/>
    <property type="project" value="TreeGrafter"/>
</dbReference>
<dbReference type="Pfam" id="PF14712">
    <property type="entry name" value="Snapin_Pallidin"/>
    <property type="match status" value="1"/>
</dbReference>
<reference evidence="4" key="1">
    <citation type="submission" date="2013-04" db="EMBL/GenBank/DDBJ databases">
        <title>The Genome Sequence of Fonticula alba ATCC 38817.</title>
        <authorList>
            <consortium name="The Broad Institute Genomics Platform"/>
            <person name="Russ C."/>
            <person name="Cuomo C."/>
            <person name="Burger G."/>
            <person name="Gray M.W."/>
            <person name="Holland P.W.H."/>
            <person name="King N."/>
            <person name="Lang F.B.F."/>
            <person name="Roger A.J."/>
            <person name="Ruiz-Trillo I."/>
            <person name="Brown M."/>
            <person name="Walker B."/>
            <person name="Young S."/>
            <person name="Zeng Q."/>
            <person name="Gargeya S."/>
            <person name="Fitzgerald M."/>
            <person name="Haas B."/>
            <person name="Abouelleil A."/>
            <person name="Allen A.W."/>
            <person name="Alvarado L."/>
            <person name="Arachchi H.M."/>
            <person name="Berlin A.M."/>
            <person name="Chapman S.B."/>
            <person name="Gainer-Dewar J."/>
            <person name="Goldberg J."/>
            <person name="Griggs A."/>
            <person name="Gujja S."/>
            <person name="Hansen M."/>
            <person name="Howarth C."/>
            <person name="Imamovic A."/>
            <person name="Ireland A."/>
            <person name="Larimer J."/>
            <person name="McCowan C."/>
            <person name="Murphy C."/>
            <person name="Pearson M."/>
            <person name="Poon T.W."/>
            <person name="Priest M."/>
            <person name="Roberts A."/>
            <person name="Saif S."/>
            <person name="Shea T."/>
            <person name="Sisk P."/>
            <person name="Sykes S."/>
            <person name="Wortman J."/>
            <person name="Nusbaum C."/>
            <person name="Birren B."/>
        </authorList>
    </citation>
    <scope>NUCLEOTIDE SEQUENCE [LARGE SCALE GENOMIC DNA]</scope>
    <source>
        <strain evidence="4">ATCC 38817</strain>
    </source>
</reference>
<dbReference type="PANTHER" id="PTHR31305">
    <property type="entry name" value="SNARE-ASSOCIATED PROTEIN SNAPIN"/>
    <property type="match status" value="1"/>
</dbReference>
<gene>
    <name evidence="4" type="ORF">H696_05478</name>
</gene>
<dbReference type="EMBL" id="KB932211">
    <property type="protein sequence ID" value="KCV68009.1"/>
    <property type="molecule type" value="Genomic_DNA"/>
</dbReference>
<dbReference type="GO" id="GO:0000149">
    <property type="term" value="F:SNARE binding"/>
    <property type="evidence" value="ECO:0007669"/>
    <property type="project" value="TreeGrafter"/>
</dbReference>
<evidence type="ECO:0000313" key="4">
    <source>
        <dbReference type="EMBL" id="KCV68009.1"/>
    </source>
</evidence>
<evidence type="ECO:0000256" key="1">
    <source>
        <dbReference type="ARBA" id="ARBA00006111"/>
    </source>
</evidence>
<dbReference type="OrthoDB" id="5399166at2759"/>
<sequence length="140" mass="15256">MSAPEPTANTEPLQLAGADVGIPEPTEIDVPPVPTRLEIEGLVVEAFASGLTNTLMPTIQSLDSSVLQARECQVRLLTQVDRLSGELHRFVNQSSTPILDKHVARLLSLKKRIEAVNRSLAGTRQVVDRMMAQVNAPQRP</sequence>
<dbReference type="GO" id="GO:0031083">
    <property type="term" value="C:BLOC-1 complex"/>
    <property type="evidence" value="ECO:0007669"/>
    <property type="project" value="InterPro"/>
</dbReference>
<dbReference type="GeneID" id="20530203"/>
<proteinExistence type="inferred from homology"/>
<dbReference type="RefSeq" id="XP_009497576.1">
    <property type="nucleotide sequence ID" value="XM_009499301.1"/>
</dbReference>
<comment type="similarity">
    <text evidence="1">Belongs to the SNAPIN family.</text>
</comment>
<dbReference type="AlphaFoldDB" id="A0A058Z177"/>
<keyword evidence="2" id="KW-0175">Coiled coil</keyword>
<keyword evidence="5" id="KW-1185">Reference proteome</keyword>
<dbReference type="InterPro" id="IPR017246">
    <property type="entry name" value="Snapin"/>
</dbReference>
<name>A0A058Z177_FONAL</name>
<dbReference type="GO" id="GO:0099078">
    <property type="term" value="C:BORC complex"/>
    <property type="evidence" value="ECO:0007669"/>
    <property type="project" value="TreeGrafter"/>
</dbReference>
<dbReference type="GO" id="GO:0007040">
    <property type="term" value="P:lysosome organization"/>
    <property type="evidence" value="ECO:0007669"/>
    <property type="project" value="TreeGrafter"/>
</dbReference>
<dbReference type="GO" id="GO:0006886">
    <property type="term" value="P:intracellular protein transport"/>
    <property type="evidence" value="ECO:0007669"/>
    <property type="project" value="InterPro"/>
</dbReference>
<dbReference type="GO" id="GO:0008333">
    <property type="term" value="P:endosome to lysosome transport"/>
    <property type="evidence" value="ECO:0007669"/>
    <property type="project" value="TreeGrafter"/>
</dbReference>
<protein>
    <recommendedName>
        <fullName evidence="3">Biogenesis of lysosome-related organelles complex 1 subunit 7</fullName>
    </recommendedName>
</protein>
<evidence type="ECO:0000256" key="3">
    <source>
        <dbReference type="ARBA" id="ARBA00033330"/>
    </source>
</evidence>